<gene>
    <name evidence="2" type="ORF">ILYODFUR_018318</name>
</gene>
<sequence>MLKQIKLNKLISSLASYYWLQKASGGSSLRNPVERSRVSVTGSGEAGSGPQAAKTIMWLLLGVRSRPSANDNNSLIVQARGRE</sequence>
<feature type="region of interest" description="Disordered" evidence="1">
    <location>
        <begin position="24"/>
        <end position="50"/>
    </location>
</feature>
<protein>
    <submittedName>
        <fullName evidence="2">Uncharacterized protein</fullName>
    </submittedName>
</protein>
<evidence type="ECO:0000313" key="2">
    <source>
        <dbReference type="EMBL" id="MEQ2225520.1"/>
    </source>
</evidence>
<dbReference type="Proteomes" id="UP001482620">
    <property type="component" value="Unassembled WGS sequence"/>
</dbReference>
<reference evidence="2 3" key="1">
    <citation type="submission" date="2021-06" db="EMBL/GenBank/DDBJ databases">
        <authorList>
            <person name="Palmer J.M."/>
        </authorList>
    </citation>
    <scope>NUCLEOTIDE SEQUENCE [LARGE SCALE GENOMIC DNA]</scope>
    <source>
        <strain evidence="3">if_2019</strain>
        <tissue evidence="2">Muscle</tissue>
    </source>
</reference>
<dbReference type="EMBL" id="JAHRIQ010013357">
    <property type="protein sequence ID" value="MEQ2225520.1"/>
    <property type="molecule type" value="Genomic_DNA"/>
</dbReference>
<accession>A0ABV0SY39</accession>
<evidence type="ECO:0000313" key="3">
    <source>
        <dbReference type="Proteomes" id="UP001482620"/>
    </source>
</evidence>
<organism evidence="2 3">
    <name type="scientific">Ilyodon furcidens</name>
    <name type="common">goldbreast splitfin</name>
    <dbReference type="NCBI Taxonomy" id="33524"/>
    <lineage>
        <taxon>Eukaryota</taxon>
        <taxon>Metazoa</taxon>
        <taxon>Chordata</taxon>
        <taxon>Craniata</taxon>
        <taxon>Vertebrata</taxon>
        <taxon>Euteleostomi</taxon>
        <taxon>Actinopterygii</taxon>
        <taxon>Neopterygii</taxon>
        <taxon>Teleostei</taxon>
        <taxon>Neoteleostei</taxon>
        <taxon>Acanthomorphata</taxon>
        <taxon>Ovalentaria</taxon>
        <taxon>Atherinomorphae</taxon>
        <taxon>Cyprinodontiformes</taxon>
        <taxon>Goodeidae</taxon>
        <taxon>Ilyodon</taxon>
    </lineage>
</organism>
<evidence type="ECO:0000256" key="1">
    <source>
        <dbReference type="SAM" id="MobiDB-lite"/>
    </source>
</evidence>
<name>A0ABV0SY39_9TELE</name>
<comment type="caution">
    <text evidence="2">The sequence shown here is derived from an EMBL/GenBank/DDBJ whole genome shotgun (WGS) entry which is preliminary data.</text>
</comment>
<proteinExistence type="predicted"/>
<keyword evidence="3" id="KW-1185">Reference proteome</keyword>